<evidence type="ECO:0008006" key="3">
    <source>
        <dbReference type="Google" id="ProtNLM"/>
    </source>
</evidence>
<protein>
    <recommendedName>
        <fullName evidence="3">Cobalamin biosynthesis protein</fullName>
    </recommendedName>
</protein>
<evidence type="ECO:0000313" key="2">
    <source>
        <dbReference type="Proteomes" id="UP001589788"/>
    </source>
</evidence>
<feature type="non-terminal residue" evidence="1">
    <location>
        <position position="1"/>
    </location>
</feature>
<dbReference type="EMBL" id="JBHLYQ010000054">
    <property type="protein sequence ID" value="MFC0081888.1"/>
    <property type="molecule type" value="Genomic_DNA"/>
</dbReference>
<evidence type="ECO:0000313" key="1">
    <source>
        <dbReference type="EMBL" id="MFC0081888.1"/>
    </source>
</evidence>
<name>A0ABV6C2H1_9ACTN</name>
<keyword evidence="2" id="KW-1185">Reference proteome</keyword>
<reference evidence="1 2" key="1">
    <citation type="submission" date="2024-09" db="EMBL/GenBank/DDBJ databases">
        <authorList>
            <person name="Sun Q."/>
            <person name="Mori K."/>
        </authorList>
    </citation>
    <scope>NUCLEOTIDE SEQUENCE [LARGE SCALE GENOMIC DNA]</scope>
    <source>
        <strain evidence="1 2">JCM 15389</strain>
    </source>
</reference>
<accession>A0ABV6C2H1</accession>
<organism evidence="1 2">
    <name type="scientific">Aciditerrimonas ferrireducens</name>
    <dbReference type="NCBI Taxonomy" id="667306"/>
    <lineage>
        <taxon>Bacteria</taxon>
        <taxon>Bacillati</taxon>
        <taxon>Actinomycetota</taxon>
        <taxon>Acidimicrobiia</taxon>
        <taxon>Acidimicrobiales</taxon>
        <taxon>Acidimicrobiaceae</taxon>
        <taxon>Aciditerrimonas</taxon>
    </lineage>
</organism>
<gene>
    <name evidence="1" type="ORF">ACFFRE_06975</name>
</gene>
<sequence length="166" mass="16863">AAEVLGAPDPAAAAERCATMLEEDPSQAQLGVALAEDQRAVARGATVEALARAELAVVAVEALGPEGFLVDADGAALLAGARELGLAIWLVAGVGTVLPPSLFAALCRRLPPGRGLEPLEGVEAVVCPFGRLPLAAVVARVTCPEPPELTGWADVWGAPEAHRPGR</sequence>
<proteinExistence type="predicted"/>
<dbReference type="Proteomes" id="UP001589788">
    <property type="component" value="Unassembled WGS sequence"/>
</dbReference>
<comment type="caution">
    <text evidence="1">The sequence shown here is derived from an EMBL/GenBank/DDBJ whole genome shotgun (WGS) entry which is preliminary data.</text>
</comment>